<dbReference type="OrthoDB" id="103556at2"/>
<dbReference type="Pfam" id="PF13476">
    <property type="entry name" value="AAA_23"/>
    <property type="match status" value="1"/>
</dbReference>
<dbReference type="EMBL" id="FNNF01000005">
    <property type="protein sequence ID" value="SDW17588.1"/>
    <property type="molecule type" value="Genomic_DNA"/>
</dbReference>
<protein>
    <recommendedName>
        <fullName evidence="1">Rad50/SbcC-type AAA domain-containing protein</fullName>
    </recommendedName>
</protein>
<dbReference type="SUPFAM" id="SSF52540">
    <property type="entry name" value="P-loop containing nucleoside triphosphate hydrolases"/>
    <property type="match status" value="1"/>
</dbReference>
<reference evidence="2 3" key="1">
    <citation type="submission" date="2016-10" db="EMBL/GenBank/DDBJ databases">
        <authorList>
            <person name="de Groot N.N."/>
        </authorList>
    </citation>
    <scope>NUCLEOTIDE SEQUENCE [LARGE SCALE GENOMIC DNA]</scope>
    <source>
        <strain evidence="2 3">S3b</strain>
    </source>
</reference>
<dbReference type="GO" id="GO:0006302">
    <property type="term" value="P:double-strand break repair"/>
    <property type="evidence" value="ECO:0007669"/>
    <property type="project" value="InterPro"/>
</dbReference>
<dbReference type="Gene3D" id="3.40.50.300">
    <property type="entry name" value="P-loop containing nucleotide triphosphate hydrolases"/>
    <property type="match status" value="1"/>
</dbReference>
<proteinExistence type="predicted"/>
<evidence type="ECO:0000313" key="2">
    <source>
        <dbReference type="EMBL" id="SDW17588.1"/>
    </source>
</evidence>
<dbReference type="RefSeq" id="WP_074685829.1">
    <property type="nucleotide sequence ID" value="NZ_FNNF01000005.1"/>
</dbReference>
<evidence type="ECO:0000259" key="1">
    <source>
        <dbReference type="Pfam" id="PF13476"/>
    </source>
</evidence>
<name>A0A1H2REF4_9FIRM</name>
<dbReference type="InterPro" id="IPR038729">
    <property type="entry name" value="Rad50/SbcC_AAA"/>
</dbReference>
<accession>A0A1H2REF4</accession>
<organism evidence="2 3">
    <name type="scientific">Kandleria vitulina</name>
    <dbReference type="NCBI Taxonomy" id="1630"/>
    <lineage>
        <taxon>Bacteria</taxon>
        <taxon>Bacillati</taxon>
        <taxon>Bacillota</taxon>
        <taxon>Erysipelotrichia</taxon>
        <taxon>Erysipelotrichales</taxon>
        <taxon>Coprobacillaceae</taxon>
        <taxon>Kandleria</taxon>
    </lineage>
</organism>
<dbReference type="AlphaFoldDB" id="A0A1H2REF4"/>
<sequence>MMSFYFKKLTISGIGKPEAVIEFNENLNIIHGRSNTGKTRMLKCLDCVMGSKDFPQDERLGYNTITVDVCTSTNEIITFMRIDIDNLINHRNEGQVIIIENTKNLQL</sequence>
<dbReference type="GO" id="GO:0016887">
    <property type="term" value="F:ATP hydrolysis activity"/>
    <property type="evidence" value="ECO:0007669"/>
    <property type="project" value="InterPro"/>
</dbReference>
<dbReference type="Proteomes" id="UP000182429">
    <property type="component" value="Unassembled WGS sequence"/>
</dbReference>
<feature type="domain" description="Rad50/SbcC-type AAA" evidence="1">
    <location>
        <begin position="8"/>
        <end position="93"/>
    </location>
</feature>
<gene>
    <name evidence="2" type="ORF">SAMN04487759_10592</name>
</gene>
<dbReference type="InterPro" id="IPR027417">
    <property type="entry name" value="P-loop_NTPase"/>
</dbReference>
<evidence type="ECO:0000313" key="3">
    <source>
        <dbReference type="Proteomes" id="UP000182429"/>
    </source>
</evidence>